<dbReference type="PIRSF" id="PIRSF017082">
    <property type="entry name" value="YflP"/>
    <property type="match status" value="1"/>
</dbReference>
<comment type="caution">
    <text evidence="3">The sequence shown here is derived from an EMBL/GenBank/DDBJ whole genome shotgun (WGS) entry which is preliminary data.</text>
</comment>
<keyword evidence="3" id="KW-0675">Receptor</keyword>
<feature type="signal peptide" evidence="2">
    <location>
        <begin position="1"/>
        <end position="24"/>
    </location>
</feature>
<gene>
    <name evidence="3" type="ORF">EDC64_1019</name>
</gene>
<evidence type="ECO:0000313" key="4">
    <source>
        <dbReference type="Proteomes" id="UP000294664"/>
    </source>
</evidence>
<dbReference type="EMBL" id="SMAI01000001">
    <property type="protein sequence ID" value="TCT07492.1"/>
    <property type="molecule type" value="Genomic_DNA"/>
</dbReference>
<organism evidence="3 4">
    <name type="scientific">Aquabacter spiritensis</name>
    <dbReference type="NCBI Taxonomy" id="933073"/>
    <lineage>
        <taxon>Bacteria</taxon>
        <taxon>Pseudomonadati</taxon>
        <taxon>Pseudomonadota</taxon>
        <taxon>Alphaproteobacteria</taxon>
        <taxon>Hyphomicrobiales</taxon>
        <taxon>Xanthobacteraceae</taxon>
        <taxon>Aquabacter</taxon>
    </lineage>
</organism>
<dbReference type="SUPFAM" id="SSF53850">
    <property type="entry name" value="Periplasmic binding protein-like II"/>
    <property type="match status" value="1"/>
</dbReference>
<protein>
    <submittedName>
        <fullName evidence="3">Tripartite-type tricarboxylate transporter receptor subunit TctC</fullName>
    </submittedName>
</protein>
<keyword evidence="2" id="KW-0732">Signal</keyword>
<dbReference type="PANTHER" id="PTHR42928">
    <property type="entry name" value="TRICARBOXYLATE-BINDING PROTEIN"/>
    <property type="match status" value="1"/>
</dbReference>
<dbReference type="AlphaFoldDB" id="A0A4R3M3A0"/>
<dbReference type="InterPro" id="IPR042100">
    <property type="entry name" value="Bug_dom1"/>
</dbReference>
<keyword evidence="4" id="KW-1185">Reference proteome</keyword>
<dbReference type="Gene3D" id="3.40.190.150">
    <property type="entry name" value="Bordetella uptake gene, domain 1"/>
    <property type="match status" value="1"/>
</dbReference>
<dbReference type="Pfam" id="PF03401">
    <property type="entry name" value="TctC"/>
    <property type="match status" value="1"/>
</dbReference>
<reference evidence="3 4" key="1">
    <citation type="submission" date="2019-03" db="EMBL/GenBank/DDBJ databases">
        <title>Genomic Encyclopedia of Type Strains, Phase IV (KMG-IV): sequencing the most valuable type-strain genomes for metagenomic binning, comparative biology and taxonomic classification.</title>
        <authorList>
            <person name="Goeker M."/>
        </authorList>
    </citation>
    <scope>NUCLEOTIDE SEQUENCE [LARGE SCALE GENOMIC DNA]</scope>
    <source>
        <strain evidence="3 4">DSM 9035</strain>
    </source>
</reference>
<dbReference type="PANTHER" id="PTHR42928:SF5">
    <property type="entry name" value="BLR1237 PROTEIN"/>
    <property type="match status" value="1"/>
</dbReference>
<proteinExistence type="inferred from homology"/>
<comment type="similarity">
    <text evidence="1">Belongs to the UPF0065 (bug) family.</text>
</comment>
<sequence length="328" mass="34665">MLRIPRWAAVAAAISLAPTLPAMAQTPYPAETIRIVSPFAAGGGTDIMARLFAQRLQADWKTNAIVEVKAGGGGNIGTEMVARARPDGHTLLVTTNATIVINPQLPGSQTRYDPVKDLTPISLLASVPLALVVPAAFPADTFEGFVAYAKAHPGVMNCGSSGVGGSAHLALEQLKLMAGLDITHVTYRGSGQSLTALLGGHVDCLFVSMLTVVPMVKQGRLRALAISSLERNSAMPDLPTVAEFPGFEGFESDLWYGLLAPAGTSPAIVQRLYAEVREMIADPTVRTRLEATGAILVGDTPKEFAARIQTDLKKWADVIARAKIMDAQ</sequence>
<evidence type="ECO:0000256" key="1">
    <source>
        <dbReference type="ARBA" id="ARBA00006987"/>
    </source>
</evidence>
<name>A0A4R3M3A0_9HYPH</name>
<dbReference type="InterPro" id="IPR005064">
    <property type="entry name" value="BUG"/>
</dbReference>
<feature type="chain" id="PRO_5020795070" evidence="2">
    <location>
        <begin position="25"/>
        <end position="328"/>
    </location>
</feature>
<evidence type="ECO:0000256" key="2">
    <source>
        <dbReference type="SAM" id="SignalP"/>
    </source>
</evidence>
<evidence type="ECO:0000313" key="3">
    <source>
        <dbReference type="EMBL" id="TCT07492.1"/>
    </source>
</evidence>
<dbReference type="Gene3D" id="3.40.190.10">
    <property type="entry name" value="Periplasmic binding protein-like II"/>
    <property type="match status" value="1"/>
</dbReference>
<dbReference type="CDD" id="cd13578">
    <property type="entry name" value="PBP2_Bug27"/>
    <property type="match status" value="1"/>
</dbReference>
<dbReference type="Proteomes" id="UP000294664">
    <property type="component" value="Unassembled WGS sequence"/>
</dbReference>
<accession>A0A4R3M3A0</accession>